<dbReference type="Pfam" id="PF01614">
    <property type="entry name" value="IclR_C"/>
    <property type="match status" value="1"/>
</dbReference>
<evidence type="ECO:0000256" key="2">
    <source>
        <dbReference type="ARBA" id="ARBA00023125"/>
    </source>
</evidence>
<feature type="domain" description="HTH iclR-type" evidence="4">
    <location>
        <begin position="4"/>
        <end position="68"/>
    </location>
</feature>
<sequence>MASVQPVNAAIRVIELLQAMNRQPVCSIHWLYQATGMPKPTIVRLMQTLASRNIVRHAPQYGAYMLASEVASLCSGYHGTPRLVDAGAAPLDAFTEEHRWPAALAVFDHDAMVVRYSTIPHSPLSLHQSTINMRLSLASRALGRVYLAACSPQDRATILKILEGSTDPEDAPAKDGATFTTELDQIAALGYSLRAPGIRPVSSTLAVPVYDGGRVAAAIGMTWISSALQAQDAVRRYLEPLRDVSREISDNLGKRGSAAIEISDSGKS</sequence>
<evidence type="ECO:0000313" key="7">
    <source>
        <dbReference type="EMBL" id="WXR73315.1"/>
    </source>
</evidence>
<accession>A0A446CK53</accession>
<dbReference type="PROSITE" id="PS51077">
    <property type="entry name" value="HTH_ICLR"/>
    <property type="match status" value="1"/>
</dbReference>
<dbReference type="InterPro" id="IPR036388">
    <property type="entry name" value="WH-like_DNA-bd_sf"/>
</dbReference>
<keyword evidence="2 6" id="KW-0238">DNA-binding</keyword>
<dbReference type="EMBL" id="CP148753">
    <property type="protein sequence ID" value="WXR73315.1"/>
    <property type="molecule type" value="Genomic_DNA"/>
</dbReference>
<reference evidence="6 8" key="1">
    <citation type="submission" date="2018-07" db="EMBL/GenBank/DDBJ databases">
        <authorList>
            <person name="Peeters C."/>
        </authorList>
    </citation>
    <scope>NUCLEOTIDE SEQUENCE [LARGE SCALE GENOMIC DNA]</scope>
    <source>
        <strain evidence="6 8">LMG 30378</strain>
    </source>
</reference>
<dbReference type="Pfam" id="PF09339">
    <property type="entry name" value="HTH_IclR"/>
    <property type="match status" value="1"/>
</dbReference>
<name>A0A446CK53_9BURK</name>
<evidence type="ECO:0000256" key="3">
    <source>
        <dbReference type="ARBA" id="ARBA00023163"/>
    </source>
</evidence>
<proteinExistence type="predicted"/>
<protein>
    <submittedName>
        <fullName evidence="7">DNA-binding transcriptional regulator</fullName>
    </submittedName>
    <submittedName>
        <fullName evidence="6">DNA-binding transcriptional repressor YiaJ</fullName>
    </submittedName>
</protein>
<dbReference type="Gene3D" id="3.30.450.40">
    <property type="match status" value="1"/>
</dbReference>
<dbReference type="PANTHER" id="PTHR30136">
    <property type="entry name" value="HELIX-TURN-HELIX TRANSCRIPTIONAL REGULATOR, ICLR FAMILY"/>
    <property type="match status" value="1"/>
</dbReference>
<reference evidence="7 9" key="2">
    <citation type="submission" date="2024-03" db="EMBL/GenBank/DDBJ databases">
        <title>Reference genomes for the five species model microbial community.</title>
        <authorList>
            <person name="Padfield D."/>
        </authorList>
    </citation>
    <scope>NUCLEOTIDE SEQUENCE [LARGE SCALE GENOMIC DNA]</scope>
    <source>
        <strain evidence="7 9">AB1</strain>
    </source>
</reference>
<organism evidence="6 8">
    <name type="scientific">Achromobacter veterisilvae</name>
    <dbReference type="NCBI Taxonomy" id="2069367"/>
    <lineage>
        <taxon>Bacteria</taxon>
        <taxon>Pseudomonadati</taxon>
        <taxon>Pseudomonadota</taxon>
        <taxon>Betaproteobacteria</taxon>
        <taxon>Burkholderiales</taxon>
        <taxon>Alcaligenaceae</taxon>
        <taxon>Achromobacter</taxon>
    </lineage>
</organism>
<dbReference type="SUPFAM" id="SSF46785">
    <property type="entry name" value="Winged helix' DNA-binding domain"/>
    <property type="match status" value="1"/>
</dbReference>
<dbReference type="Gene3D" id="1.10.10.10">
    <property type="entry name" value="Winged helix-like DNA-binding domain superfamily/Winged helix DNA-binding domain"/>
    <property type="match status" value="1"/>
</dbReference>
<feature type="domain" description="IclR-ED" evidence="5">
    <location>
        <begin position="69"/>
        <end position="254"/>
    </location>
</feature>
<evidence type="ECO:0000313" key="6">
    <source>
        <dbReference type="EMBL" id="SSW68259.1"/>
    </source>
</evidence>
<dbReference type="InterPro" id="IPR014757">
    <property type="entry name" value="Tscrpt_reg_IclR_C"/>
</dbReference>
<dbReference type="InterPro" id="IPR050707">
    <property type="entry name" value="HTH_MetabolicPath_Reg"/>
</dbReference>
<keyword evidence="1" id="KW-0805">Transcription regulation</keyword>
<dbReference type="InterPro" id="IPR036390">
    <property type="entry name" value="WH_DNA-bd_sf"/>
</dbReference>
<gene>
    <name evidence="6" type="primary">yiaJ_2</name>
    <name evidence="6" type="ORF">AVE30378_02995</name>
    <name evidence="7" type="ORF">WHX56_27400</name>
</gene>
<dbReference type="OrthoDB" id="9807558at2"/>
<keyword evidence="3" id="KW-0804">Transcription</keyword>
<dbReference type="SUPFAM" id="SSF55781">
    <property type="entry name" value="GAF domain-like"/>
    <property type="match status" value="1"/>
</dbReference>
<dbReference type="PROSITE" id="PS51078">
    <property type="entry name" value="ICLR_ED"/>
    <property type="match status" value="1"/>
</dbReference>
<dbReference type="AlphaFoldDB" id="A0A446CK53"/>
<evidence type="ECO:0000256" key="1">
    <source>
        <dbReference type="ARBA" id="ARBA00023015"/>
    </source>
</evidence>
<dbReference type="Proteomes" id="UP000289465">
    <property type="component" value="Unassembled WGS sequence"/>
</dbReference>
<dbReference type="PANTHER" id="PTHR30136:SF23">
    <property type="entry name" value="DNA-BINDING TRANSCRIPTIONAL ACTIVATOR MHPR"/>
    <property type="match status" value="1"/>
</dbReference>
<evidence type="ECO:0000313" key="9">
    <source>
        <dbReference type="Proteomes" id="UP001456224"/>
    </source>
</evidence>
<dbReference type="EMBL" id="UFQC01000014">
    <property type="protein sequence ID" value="SSW68259.1"/>
    <property type="molecule type" value="Genomic_DNA"/>
</dbReference>
<dbReference type="Proteomes" id="UP001456224">
    <property type="component" value="Chromosome"/>
</dbReference>
<dbReference type="InterPro" id="IPR005471">
    <property type="entry name" value="Tscrpt_reg_IclR_N"/>
</dbReference>
<keyword evidence="9" id="KW-1185">Reference proteome</keyword>
<dbReference type="NCBIfam" id="NF007342">
    <property type="entry name" value="PRK09834.1-4"/>
    <property type="match status" value="1"/>
</dbReference>
<dbReference type="GO" id="GO:0045892">
    <property type="term" value="P:negative regulation of DNA-templated transcription"/>
    <property type="evidence" value="ECO:0007669"/>
    <property type="project" value="TreeGrafter"/>
</dbReference>
<dbReference type="GO" id="GO:0003700">
    <property type="term" value="F:DNA-binding transcription factor activity"/>
    <property type="evidence" value="ECO:0007669"/>
    <property type="project" value="TreeGrafter"/>
</dbReference>
<dbReference type="InterPro" id="IPR029016">
    <property type="entry name" value="GAF-like_dom_sf"/>
</dbReference>
<evidence type="ECO:0000313" key="8">
    <source>
        <dbReference type="Proteomes" id="UP000289465"/>
    </source>
</evidence>
<evidence type="ECO:0000259" key="5">
    <source>
        <dbReference type="PROSITE" id="PS51078"/>
    </source>
</evidence>
<evidence type="ECO:0000259" key="4">
    <source>
        <dbReference type="PROSITE" id="PS51077"/>
    </source>
</evidence>
<dbReference type="GO" id="GO:0003677">
    <property type="term" value="F:DNA binding"/>
    <property type="evidence" value="ECO:0007669"/>
    <property type="project" value="UniProtKB-KW"/>
</dbReference>
<dbReference type="RefSeq" id="WP_129241689.1">
    <property type="nucleotide sequence ID" value="NZ_CP148753.1"/>
</dbReference>